<evidence type="ECO:0000313" key="3">
    <source>
        <dbReference type="Proteomes" id="UP000054383"/>
    </source>
</evidence>
<accession>A0A0U1MAI1</accession>
<dbReference type="OMA" id="IPFWFDE"/>
<gene>
    <name evidence="2" type="ORF">PISL3812_09671</name>
</gene>
<name>A0A0U1MAI1_TALIS</name>
<dbReference type="PROSITE" id="PS51257">
    <property type="entry name" value="PROKAR_LIPOPROTEIN"/>
    <property type="match status" value="1"/>
</dbReference>
<keyword evidence="1" id="KW-0732">Signal</keyword>
<evidence type="ECO:0000256" key="1">
    <source>
        <dbReference type="SAM" id="SignalP"/>
    </source>
</evidence>
<feature type="signal peptide" evidence="1">
    <location>
        <begin position="1"/>
        <end position="17"/>
    </location>
</feature>
<dbReference type="Proteomes" id="UP000054383">
    <property type="component" value="Unassembled WGS sequence"/>
</dbReference>
<reference evidence="2 3" key="1">
    <citation type="submission" date="2015-04" db="EMBL/GenBank/DDBJ databases">
        <authorList>
            <person name="Syromyatnikov M.Y."/>
            <person name="Popov V.N."/>
        </authorList>
    </citation>
    <scope>NUCLEOTIDE SEQUENCE [LARGE SCALE GENOMIC DNA]</scope>
    <source>
        <strain evidence="2">WF-38-12</strain>
    </source>
</reference>
<organism evidence="2 3">
    <name type="scientific">Talaromyces islandicus</name>
    <name type="common">Penicillium islandicum</name>
    <dbReference type="NCBI Taxonomy" id="28573"/>
    <lineage>
        <taxon>Eukaryota</taxon>
        <taxon>Fungi</taxon>
        <taxon>Dikarya</taxon>
        <taxon>Ascomycota</taxon>
        <taxon>Pezizomycotina</taxon>
        <taxon>Eurotiomycetes</taxon>
        <taxon>Eurotiomycetidae</taxon>
        <taxon>Eurotiales</taxon>
        <taxon>Trichocomaceae</taxon>
        <taxon>Talaromyces</taxon>
        <taxon>Talaromyces sect. Islandici</taxon>
    </lineage>
</organism>
<dbReference type="OrthoDB" id="3716526at2759"/>
<evidence type="ECO:0000313" key="2">
    <source>
        <dbReference type="EMBL" id="CRG92608.1"/>
    </source>
</evidence>
<dbReference type="AlphaFoldDB" id="A0A0U1MAI1"/>
<protein>
    <submittedName>
        <fullName evidence="2">Uncharacterized protein</fullName>
    </submittedName>
</protein>
<dbReference type="EMBL" id="CVMT01000013">
    <property type="protein sequence ID" value="CRG92608.1"/>
    <property type="molecule type" value="Genomic_DNA"/>
</dbReference>
<keyword evidence="3" id="KW-1185">Reference proteome</keyword>
<feature type="chain" id="PRO_5006711716" evidence="1">
    <location>
        <begin position="18"/>
        <end position="284"/>
    </location>
</feature>
<proteinExistence type="predicted"/>
<sequence length="284" mass="30294">MSRFILPAAALIASASCASVSAPLASWFWKTNMITNSANVSNILAFAEAQGLTHVYAQIDSSISNADWESFIKKFNASGIIVDALLGNANWVLDAGDLEAELQWIKQYQNTASADSKFTGIHMDVEPWDFADFTSNEAKYVNGWQSVVDKIAGVGQVLGMPVAADLPFWCNTINSTTTSQTMDIWILDRLGSANFMTYRNTSAGIESLASPPLQAGEKTGKKVWLGAETGEVAGAAETSFYGQTFEATNGALAALAKAESSNAHFAGIAVDDLTSWMVMPGSGY</sequence>